<protein>
    <submittedName>
        <fullName evidence="2">Uncharacterized protein</fullName>
    </submittedName>
</protein>
<feature type="compositionally biased region" description="Basic and acidic residues" evidence="1">
    <location>
        <begin position="1"/>
        <end position="10"/>
    </location>
</feature>
<feature type="compositionally biased region" description="Acidic residues" evidence="1">
    <location>
        <begin position="47"/>
        <end position="57"/>
    </location>
</feature>
<evidence type="ECO:0000313" key="3">
    <source>
        <dbReference type="Proteomes" id="UP000030665"/>
    </source>
</evidence>
<feature type="region of interest" description="Disordered" evidence="1">
    <location>
        <begin position="1"/>
        <end position="21"/>
    </location>
</feature>
<dbReference type="OrthoDB" id="10397917at2759"/>
<dbReference type="EMBL" id="HG805916">
    <property type="protein sequence ID" value="CDW54802.1"/>
    <property type="molecule type" value="Genomic_DNA"/>
</dbReference>
<name>A0A077Z2U8_TRITR</name>
<feature type="compositionally biased region" description="Acidic residues" evidence="1">
    <location>
        <begin position="230"/>
        <end position="239"/>
    </location>
</feature>
<gene>
    <name evidence="2" type="ORF">TTRE_0000307201</name>
</gene>
<proteinExistence type="predicted"/>
<evidence type="ECO:0000256" key="1">
    <source>
        <dbReference type="SAM" id="MobiDB-lite"/>
    </source>
</evidence>
<evidence type="ECO:0000313" key="2">
    <source>
        <dbReference type="EMBL" id="CDW54802.1"/>
    </source>
</evidence>
<accession>A0A077Z2U8</accession>
<dbReference type="AlphaFoldDB" id="A0A077Z2U8"/>
<reference evidence="2" key="1">
    <citation type="submission" date="2014-01" db="EMBL/GenBank/DDBJ databases">
        <authorList>
            <person name="Aslett M."/>
        </authorList>
    </citation>
    <scope>NUCLEOTIDE SEQUENCE</scope>
</reference>
<sequence>MGEPVVKDEPSTSQEDEEDNIAVRSKRLKRATARLNYRALEAFSTSEESEDDSYEPDTDARSDSSSNDECVSDDGDSQKASANRSDGLGDLLLEYQEAYKVAVCGVPSSSADHPSKRAKMSPKVVPTLSPDYYQHFTDKLQSINELNQSISTTEKLTKERRLAIQFLKHRADSDHVGSALKELHEIGSLLKSFGVTNVHTSHDYLKDMQDRVDKMRNEDQLTNSGQLDQLDGENSEEADSPERSD</sequence>
<dbReference type="Proteomes" id="UP000030665">
    <property type="component" value="Unassembled WGS sequence"/>
</dbReference>
<feature type="region of interest" description="Disordered" evidence="1">
    <location>
        <begin position="39"/>
        <end position="84"/>
    </location>
</feature>
<feature type="region of interest" description="Disordered" evidence="1">
    <location>
        <begin position="212"/>
        <end position="245"/>
    </location>
</feature>
<keyword evidence="3" id="KW-1185">Reference proteome</keyword>
<reference evidence="2" key="2">
    <citation type="submission" date="2014-03" db="EMBL/GenBank/DDBJ databases">
        <title>The whipworm genome and dual-species transcriptomics of an intimate host-pathogen interaction.</title>
        <authorList>
            <person name="Foth B.J."/>
            <person name="Tsai I.J."/>
            <person name="Reid A.J."/>
            <person name="Bancroft A.J."/>
            <person name="Nichol S."/>
            <person name="Tracey A."/>
            <person name="Holroyd N."/>
            <person name="Cotton J.A."/>
            <person name="Stanley E.J."/>
            <person name="Zarowiecki M."/>
            <person name="Liu J.Z."/>
            <person name="Huckvale T."/>
            <person name="Cooper P.J."/>
            <person name="Grencis R.K."/>
            <person name="Berriman M."/>
        </authorList>
    </citation>
    <scope>NUCLEOTIDE SEQUENCE [LARGE SCALE GENOMIC DNA]</scope>
</reference>
<organism evidence="2 3">
    <name type="scientific">Trichuris trichiura</name>
    <name type="common">Whipworm</name>
    <name type="synonym">Trichocephalus trichiurus</name>
    <dbReference type="NCBI Taxonomy" id="36087"/>
    <lineage>
        <taxon>Eukaryota</taxon>
        <taxon>Metazoa</taxon>
        <taxon>Ecdysozoa</taxon>
        <taxon>Nematoda</taxon>
        <taxon>Enoplea</taxon>
        <taxon>Dorylaimia</taxon>
        <taxon>Trichinellida</taxon>
        <taxon>Trichuridae</taxon>
        <taxon>Trichuris</taxon>
    </lineage>
</organism>